<dbReference type="InterPro" id="IPR000210">
    <property type="entry name" value="BTB/POZ_dom"/>
</dbReference>
<dbReference type="CDD" id="cd18186">
    <property type="entry name" value="BTB_POZ_ZBTB_KLHL-like"/>
    <property type="match status" value="1"/>
</dbReference>
<evidence type="ECO:0000313" key="3">
    <source>
        <dbReference type="WBParaSite" id="Pan_g17102.t1"/>
    </source>
</evidence>
<dbReference type="AlphaFoldDB" id="A0A7E4V7G6"/>
<feature type="domain" description="BTB" evidence="1">
    <location>
        <begin position="50"/>
        <end position="117"/>
    </location>
</feature>
<name>A0A7E4V7G6_PANRE</name>
<evidence type="ECO:0000313" key="2">
    <source>
        <dbReference type="Proteomes" id="UP000492821"/>
    </source>
</evidence>
<reference evidence="2" key="1">
    <citation type="journal article" date="2013" name="Genetics">
        <title>The draft genome and transcriptome of Panagrellus redivivus are shaped by the harsh demands of a free-living lifestyle.</title>
        <authorList>
            <person name="Srinivasan J."/>
            <person name="Dillman A.R."/>
            <person name="Macchietto M.G."/>
            <person name="Heikkinen L."/>
            <person name="Lakso M."/>
            <person name="Fracchia K.M."/>
            <person name="Antoshechkin I."/>
            <person name="Mortazavi A."/>
            <person name="Wong G."/>
            <person name="Sternberg P.W."/>
        </authorList>
    </citation>
    <scope>NUCLEOTIDE SEQUENCE [LARGE SCALE GENOMIC DNA]</scope>
    <source>
        <strain evidence="2">MT8872</strain>
    </source>
</reference>
<organism evidence="2 3">
    <name type="scientific">Panagrellus redivivus</name>
    <name type="common">Microworm</name>
    <dbReference type="NCBI Taxonomy" id="6233"/>
    <lineage>
        <taxon>Eukaryota</taxon>
        <taxon>Metazoa</taxon>
        <taxon>Ecdysozoa</taxon>
        <taxon>Nematoda</taxon>
        <taxon>Chromadorea</taxon>
        <taxon>Rhabditida</taxon>
        <taxon>Tylenchina</taxon>
        <taxon>Panagrolaimomorpha</taxon>
        <taxon>Panagrolaimoidea</taxon>
        <taxon>Panagrolaimidae</taxon>
        <taxon>Panagrellus</taxon>
    </lineage>
</organism>
<keyword evidence="2" id="KW-1185">Reference proteome</keyword>
<dbReference type="Gene3D" id="3.30.710.10">
    <property type="entry name" value="Potassium Channel Kv1.1, Chain A"/>
    <property type="match status" value="1"/>
</dbReference>
<evidence type="ECO:0000259" key="1">
    <source>
        <dbReference type="PROSITE" id="PS50097"/>
    </source>
</evidence>
<dbReference type="InterPro" id="IPR011333">
    <property type="entry name" value="SKP1/BTB/POZ_sf"/>
</dbReference>
<dbReference type="Proteomes" id="UP000492821">
    <property type="component" value="Unassembled WGS sequence"/>
</dbReference>
<reference evidence="3" key="2">
    <citation type="submission" date="2020-10" db="UniProtKB">
        <authorList>
            <consortium name="WormBaseParasite"/>
        </authorList>
    </citation>
    <scope>IDENTIFICATION</scope>
</reference>
<protein>
    <submittedName>
        <fullName evidence="3">BTB domain-containing protein</fullName>
    </submittedName>
</protein>
<dbReference type="PANTHER" id="PTHR24413">
    <property type="entry name" value="SPECKLE-TYPE POZ PROTEIN"/>
    <property type="match status" value="1"/>
</dbReference>
<accession>A0A7E4V7G6</accession>
<proteinExistence type="predicted"/>
<dbReference type="SMART" id="SM00225">
    <property type="entry name" value="BTB"/>
    <property type="match status" value="1"/>
</dbReference>
<sequence length="227" mass="26133">MYVFMHHICFGSPNALAKLDVVFSGFTDPKNLLSQISCFDFFKRSIDFPTDARITVGNKSLDVHRHVLCMISPVLHAAFTYDTKEAKTSTIDIKEVDFATVKNVIDACYGREYNAKTFNDFMDMLKFADMYDIQPLIEKLELVLAEELQVDSFCVFANYAWNLDKPDLKLKIAEFFCENSSEIVNRLDFVNLDQNICTDIDRLVVDVNKKRGYKKITIGIAAVKRWY</sequence>
<dbReference type="Pfam" id="PF00651">
    <property type="entry name" value="BTB"/>
    <property type="match status" value="1"/>
</dbReference>
<dbReference type="PROSITE" id="PS50097">
    <property type="entry name" value="BTB"/>
    <property type="match status" value="1"/>
</dbReference>
<dbReference type="SUPFAM" id="SSF54695">
    <property type="entry name" value="POZ domain"/>
    <property type="match status" value="1"/>
</dbReference>
<dbReference type="WBParaSite" id="Pan_g17102.t1">
    <property type="protein sequence ID" value="Pan_g17102.t1"/>
    <property type="gene ID" value="Pan_g17102"/>
</dbReference>